<evidence type="ECO:0000313" key="2">
    <source>
        <dbReference type="EMBL" id="GGM64812.1"/>
    </source>
</evidence>
<dbReference type="AlphaFoldDB" id="A0A8J3FX31"/>
<gene>
    <name evidence="2" type="ORF">GCM10012275_39260</name>
</gene>
<dbReference type="InterPro" id="IPR016024">
    <property type="entry name" value="ARM-type_fold"/>
</dbReference>
<protein>
    <recommendedName>
        <fullName evidence="4">Phage-related protein</fullName>
    </recommendedName>
</protein>
<dbReference type="SUPFAM" id="SSF48371">
    <property type="entry name" value="ARM repeat"/>
    <property type="match status" value="1"/>
</dbReference>
<proteinExistence type="predicted"/>
<feature type="transmembrane region" description="Helical" evidence="1">
    <location>
        <begin position="319"/>
        <end position="340"/>
    </location>
</feature>
<organism evidence="2 3">
    <name type="scientific">Longimycelium tulufanense</name>
    <dbReference type="NCBI Taxonomy" id="907463"/>
    <lineage>
        <taxon>Bacteria</taxon>
        <taxon>Bacillati</taxon>
        <taxon>Actinomycetota</taxon>
        <taxon>Actinomycetes</taxon>
        <taxon>Pseudonocardiales</taxon>
        <taxon>Pseudonocardiaceae</taxon>
        <taxon>Longimycelium</taxon>
    </lineage>
</organism>
<feature type="transmembrane region" description="Helical" evidence="1">
    <location>
        <begin position="346"/>
        <end position="364"/>
    </location>
</feature>
<evidence type="ECO:0000313" key="3">
    <source>
        <dbReference type="Proteomes" id="UP000637578"/>
    </source>
</evidence>
<dbReference type="Proteomes" id="UP000637578">
    <property type="component" value="Unassembled WGS sequence"/>
</dbReference>
<evidence type="ECO:0000256" key="1">
    <source>
        <dbReference type="SAM" id="Phobius"/>
    </source>
</evidence>
<keyword evidence="1" id="KW-0812">Transmembrane</keyword>
<dbReference type="EMBL" id="BMMK01000019">
    <property type="protein sequence ID" value="GGM64812.1"/>
    <property type="molecule type" value="Genomic_DNA"/>
</dbReference>
<reference evidence="2" key="1">
    <citation type="journal article" date="2014" name="Int. J. Syst. Evol. Microbiol.">
        <title>Complete genome sequence of Corynebacterium casei LMG S-19264T (=DSM 44701T), isolated from a smear-ripened cheese.</title>
        <authorList>
            <consortium name="US DOE Joint Genome Institute (JGI-PGF)"/>
            <person name="Walter F."/>
            <person name="Albersmeier A."/>
            <person name="Kalinowski J."/>
            <person name="Ruckert C."/>
        </authorList>
    </citation>
    <scope>NUCLEOTIDE SEQUENCE</scope>
    <source>
        <strain evidence="2">CGMCC 4.5737</strain>
    </source>
</reference>
<comment type="caution">
    <text evidence="2">The sequence shown here is derived from an EMBL/GenBank/DDBJ whole genome shotgun (WGS) entry which is preliminary data.</text>
</comment>
<name>A0A8J3FX31_9PSEU</name>
<keyword evidence="1" id="KW-0472">Membrane</keyword>
<evidence type="ECO:0008006" key="4">
    <source>
        <dbReference type="Google" id="ProtNLM"/>
    </source>
</evidence>
<accession>A0A8J3FX31</accession>
<keyword evidence="3" id="KW-1185">Reference proteome</keyword>
<sequence>MSGPNARVVGRVAIKVIPDTSRFRRELHQQLRQLGNQATVSGTVELDTRQATTALRRLRRNLVSLRRLFSVNPRTLFVDQLVSGLRRSAQRARQLVAQVRTSATESRRFVRSTIRVRAHWERLRCAAEGVSTVLARIHARGLVTANRAAIETTRQVQRLRTAVLGLPAVFARLRAQGLLGTARHGVDGLARGLRRTAGAARALGGQLRDSDSAVRRLLRSTVSLRGHWERMRAAASGLSSALTPVRGGGLFRVAQRGLTDVAKGALGATRGVERFAHAAVAAPLGIFRKTLGLTTKAFGGFVKGAFNAVRGLARLSHGALIAIAVLALMSPVVALVAGLLAGIPALATAGGAALAAIVLGLDGIKQAAGVLKPSVDGLKKSLSETFESGLTPVFRQLNTVMPTVTTGLNHVAKGLIPLAQAFTDVVTSASGMEQLGLLLENTGKFVSDLSPMVRDFTAAFLTLAAEGSKQFGLLAGVLNGFAAQWREMVDRIVANGAFAKAIEGLSQLTSGFLSSFTKLFEAGMVAMGQLGATMGNFLNDFADGAVALMPILTALSKLLFEVVGAALRVLIPSLEALQPSLTELGRVLGQVLVGALTSLEPILTALAKILGELILAALRALEPILGPLVDFFTQLGVILADFLLQAFAELRPLLEQIAQFFVQLFEAVQPLLPQLLDLAKLIFDQAIRALQQVMPPVLELAEKAFPALIGIVEQLAPHLGEIIRLAAGLIPPLVNLGLKILEICIPVMQGFLDVVKAVWPDIQQIIMGALEVIKGILVLAMAIVTGDWEKAWSGMKRIFSGAWEMIKGAAKAGLHGLVTFVSEIPGKLLAALGDLGGLLLDAGKALIGGLIEGVKSMINKAKNAAKSVVQAIRNFFPFSPARTGPFSGRGYTSYSGRALVEDWAAGIESRTPKAIQAVEDMMAATNTAATAEWQGHITAENFGFLGDRIAEALAGWTVQIDGDGLARMVNKHNALRARRR</sequence>
<reference evidence="2" key="2">
    <citation type="submission" date="2020-09" db="EMBL/GenBank/DDBJ databases">
        <authorList>
            <person name="Sun Q."/>
            <person name="Zhou Y."/>
        </authorList>
    </citation>
    <scope>NUCLEOTIDE SEQUENCE</scope>
    <source>
        <strain evidence="2">CGMCC 4.5737</strain>
    </source>
</reference>
<keyword evidence="1" id="KW-1133">Transmembrane helix</keyword>